<dbReference type="PANTHER" id="PTHR24421">
    <property type="entry name" value="NITRATE/NITRITE SENSOR PROTEIN NARX-RELATED"/>
    <property type="match status" value="1"/>
</dbReference>
<keyword evidence="3" id="KW-0902">Two-component regulatory system</keyword>
<evidence type="ECO:0000313" key="6">
    <source>
        <dbReference type="Proteomes" id="UP000256253"/>
    </source>
</evidence>
<dbReference type="SUPFAM" id="SSF55874">
    <property type="entry name" value="ATPase domain of HSP90 chaperone/DNA topoisomerase II/histidine kinase"/>
    <property type="match status" value="1"/>
</dbReference>
<dbReference type="SUPFAM" id="SSF55781">
    <property type="entry name" value="GAF domain-like"/>
    <property type="match status" value="1"/>
</dbReference>
<evidence type="ECO:0000259" key="4">
    <source>
        <dbReference type="SMART" id="SM00065"/>
    </source>
</evidence>
<dbReference type="Gene3D" id="1.20.5.1930">
    <property type="match status" value="1"/>
</dbReference>
<protein>
    <submittedName>
        <fullName evidence="5">Histidine kinase</fullName>
    </submittedName>
</protein>
<name>A0A3D9UMF7_9MICO</name>
<keyword evidence="2 5" id="KW-0418">Kinase</keyword>
<dbReference type="GO" id="GO:0000155">
    <property type="term" value="F:phosphorelay sensor kinase activity"/>
    <property type="evidence" value="ECO:0007669"/>
    <property type="project" value="InterPro"/>
</dbReference>
<reference evidence="5 6" key="1">
    <citation type="submission" date="2018-08" db="EMBL/GenBank/DDBJ databases">
        <title>Sequencing the genomes of 1000 actinobacteria strains.</title>
        <authorList>
            <person name="Klenk H.-P."/>
        </authorList>
    </citation>
    <scope>NUCLEOTIDE SEQUENCE [LARGE SCALE GENOMIC DNA]</scope>
    <source>
        <strain evidence="5 6">DSM 22967</strain>
    </source>
</reference>
<dbReference type="Pfam" id="PF02518">
    <property type="entry name" value="HATPase_c"/>
    <property type="match status" value="1"/>
</dbReference>
<dbReference type="InterPro" id="IPR036890">
    <property type="entry name" value="HATPase_C_sf"/>
</dbReference>
<dbReference type="SMART" id="SM00065">
    <property type="entry name" value="GAF"/>
    <property type="match status" value="1"/>
</dbReference>
<dbReference type="Gene3D" id="3.30.450.40">
    <property type="match status" value="1"/>
</dbReference>
<feature type="domain" description="GAF" evidence="4">
    <location>
        <begin position="50"/>
        <end position="196"/>
    </location>
</feature>
<dbReference type="CDD" id="cd16917">
    <property type="entry name" value="HATPase_UhpB-NarQ-NarX-like"/>
    <property type="match status" value="1"/>
</dbReference>
<dbReference type="InterPro" id="IPR011712">
    <property type="entry name" value="Sig_transdc_His_kin_sub3_dim/P"/>
</dbReference>
<dbReference type="GO" id="GO:0046983">
    <property type="term" value="F:protein dimerization activity"/>
    <property type="evidence" value="ECO:0007669"/>
    <property type="project" value="InterPro"/>
</dbReference>
<dbReference type="InterPro" id="IPR029016">
    <property type="entry name" value="GAF-like_dom_sf"/>
</dbReference>
<proteinExistence type="predicted"/>
<dbReference type="Gene3D" id="3.30.565.10">
    <property type="entry name" value="Histidine kinase-like ATPase, C-terminal domain"/>
    <property type="match status" value="1"/>
</dbReference>
<organism evidence="5 6">
    <name type="scientific">Calidifontibacter indicus</name>
    <dbReference type="NCBI Taxonomy" id="419650"/>
    <lineage>
        <taxon>Bacteria</taxon>
        <taxon>Bacillati</taxon>
        <taxon>Actinomycetota</taxon>
        <taxon>Actinomycetes</taxon>
        <taxon>Micrococcales</taxon>
        <taxon>Dermacoccaceae</taxon>
        <taxon>Calidifontibacter</taxon>
    </lineage>
</organism>
<dbReference type="GO" id="GO:0016020">
    <property type="term" value="C:membrane"/>
    <property type="evidence" value="ECO:0007669"/>
    <property type="project" value="InterPro"/>
</dbReference>
<dbReference type="PANTHER" id="PTHR24421:SF56">
    <property type="entry name" value="OXYGEN SENSOR HISTIDINE KINASE RESPONSE REGULATOR DOST"/>
    <property type="match status" value="1"/>
</dbReference>
<evidence type="ECO:0000313" key="5">
    <source>
        <dbReference type="EMBL" id="REF30497.1"/>
    </source>
</evidence>
<dbReference type="Pfam" id="PF13185">
    <property type="entry name" value="GAF_2"/>
    <property type="match status" value="1"/>
</dbReference>
<dbReference type="InterPro" id="IPR003594">
    <property type="entry name" value="HATPase_dom"/>
</dbReference>
<dbReference type="EMBL" id="QTUA01000001">
    <property type="protein sequence ID" value="REF30497.1"/>
    <property type="molecule type" value="Genomic_DNA"/>
</dbReference>
<keyword evidence="1" id="KW-0808">Transferase</keyword>
<comment type="caution">
    <text evidence="5">The sequence shown here is derived from an EMBL/GenBank/DDBJ whole genome shotgun (WGS) entry which is preliminary data.</text>
</comment>
<dbReference type="Proteomes" id="UP000256253">
    <property type="component" value="Unassembled WGS sequence"/>
</dbReference>
<accession>A0A3D9UMF7</accession>
<dbReference type="InterPro" id="IPR050482">
    <property type="entry name" value="Sensor_HK_TwoCompSys"/>
</dbReference>
<dbReference type="OrthoDB" id="5241249at2"/>
<dbReference type="RefSeq" id="WP_115922482.1">
    <property type="nucleotide sequence ID" value="NZ_QTUA01000001.1"/>
</dbReference>
<dbReference type="AlphaFoldDB" id="A0A3D9UMF7"/>
<evidence type="ECO:0000256" key="3">
    <source>
        <dbReference type="ARBA" id="ARBA00023012"/>
    </source>
</evidence>
<evidence type="ECO:0000256" key="2">
    <source>
        <dbReference type="ARBA" id="ARBA00022777"/>
    </source>
</evidence>
<evidence type="ECO:0000256" key="1">
    <source>
        <dbReference type="ARBA" id="ARBA00022679"/>
    </source>
</evidence>
<dbReference type="Pfam" id="PF07730">
    <property type="entry name" value="HisKA_3"/>
    <property type="match status" value="1"/>
</dbReference>
<sequence length="520" mass="56508">MPEQPSQPGRRGPLPDVGRERYSRRLSQFAETGPIARIVDAVAQVTGETDLESVLERIVGTACSLVGARYGALGMLDTSGELHGLVFHGVDADSCPIEEHPHGKGLLRLLIDDPRPIRMARMSEHPASFGLPGGHRPMESFLGVPIQGRGRVFGNLYLTEKIDADEFSEEDLKITRSLAAAASIAIDNAQLFEASAARERWLRTAADAVALVENEGWTPDIWHQVAGRVATGLHSDHLAFRAAKQDSTRVLTDAELCGIGFDPVHDTGLLLVIDAGGERLCAFELAWRDGKSTIRDPIVEQALSLAERVAGAWLLLRRRAQLEHLAVLEDRDRIARDLHDLVIQRLFATGLSVQSLHGQLPPEVQPRIDRVVDDLDETIKQIRRTIFELRTGPVALTLPAAATRLVHDSAPAMGHTASVTVTGDLAKVTDQLAAEVLAVLRECLANVARHAQATQTAVAIDIEPERLSVTVHDNGIGFSDPPRRSGLANLSERATERDGVFWVEGPPDGGTIVNWSVPLH</sequence>
<keyword evidence="6" id="KW-1185">Reference proteome</keyword>
<dbReference type="InterPro" id="IPR003018">
    <property type="entry name" value="GAF"/>
</dbReference>
<gene>
    <name evidence="5" type="ORF">DFJ65_1505</name>
</gene>